<keyword evidence="10" id="KW-0325">Glycoprotein</keyword>
<keyword evidence="5 11" id="KW-0808">Transferase</keyword>
<dbReference type="UniPathway" id="UPA00378"/>
<dbReference type="Gene3D" id="3.40.50.11660">
    <property type="entry name" value="Glycosyl transferase family 10, C-terminal domain"/>
    <property type="match status" value="1"/>
</dbReference>
<sequence length="250" mass="29344">MFCLIFRNFKSILIISTLVYLAIQVALYLKIFMNDSFTPVLLWWTPFMPKYDRLIDCGEEHYQCISSNNRDHITNVNLGALLYYGSQIENHDFPLPRNNNILWAVFHEESPKNYAPYLYENIQMLFNLSSTFSRNSSFPVPLQYLTNINLLIDLTYYIPLRNRHGDVETSSVLYVQSDCDTPIDRDKIVKELGKYVKIDSYGACLNNKTFPLSLQNIDPLDLYNREYMTFISKYKFIISIENAACYDYIT</sequence>
<keyword evidence="9 11" id="KW-0472">Membrane</keyword>
<dbReference type="InterPro" id="IPR031481">
    <property type="entry name" value="Glyco_tran_10_N"/>
</dbReference>
<evidence type="ECO:0000256" key="2">
    <source>
        <dbReference type="ARBA" id="ARBA00004922"/>
    </source>
</evidence>
<evidence type="ECO:0000256" key="9">
    <source>
        <dbReference type="ARBA" id="ARBA00023136"/>
    </source>
</evidence>
<name>A0A653DX43_CALMS</name>
<evidence type="ECO:0000256" key="11">
    <source>
        <dbReference type="RuleBase" id="RU003832"/>
    </source>
</evidence>
<keyword evidence="11" id="KW-0333">Golgi apparatus</keyword>
<dbReference type="InterPro" id="IPR038577">
    <property type="entry name" value="GT10-like_C_sf"/>
</dbReference>
<comment type="subcellular location">
    <subcellularLocation>
        <location evidence="1 11">Golgi apparatus</location>
        <location evidence="1 11">Golgi stack membrane</location>
        <topology evidence="1 11">Single-pass type II membrane protein</topology>
    </subcellularLocation>
</comment>
<evidence type="ECO:0000256" key="3">
    <source>
        <dbReference type="ARBA" id="ARBA00008919"/>
    </source>
</evidence>
<evidence type="ECO:0000256" key="10">
    <source>
        <dbReference type="ARBA" id="ARBA00023180"/>
    </source>
</evidence>
<dbReference type="PANTHER" id="PTHR11929:SF194">
    <property type="entry name" value="ALPHA-(1,3)-FUCOSYLTRANSFERASE 10"/>
    <property type="match status" value="1"/>
</dbReference>
<dbReference type="OrthoDB" id="9993460at2759"/>
<keyword evidence="4 11" id="KW-0328">Glycosyltransferase</keyword>
<keyword evidence="15" id="KW-1185">Reference proteome</keyword>
<evidence type="ECO:0000256" key="7">
    <source>
        <dbReference type="ARBA" id="ARBA00022968"/>
    </source>
</evidence>
<dbReference type="EMBL" id="CAACVG010015728">
    <property type="protein sequence ID" value="VEN64754.1"/>
    <property type="molecule type" value="Genomic_DNA"/>
</dbReference>
<evidence type="ECO:0000313" key="15">
    <source>
        <dbReference type="Proteomes" id="UP000410492"/>
    </source>
</evidence>
<dbReference type="PANTHER" id="PTHR11929">
    <property type="entry name" value="ALPHA- 1,3 -FUCOSYLTRANSFERASE"/>
    <property type="match status" value="1"/>
</dbReference>
<dbReference type="SUPFAM" id="SSF53756">
    <property type="entry name" value="UDP-Glycosyltransferase/glycogen phosphorylase"/>
    <property type="match status" value="1"/>
</dbReference>
<dbReference type="AlphaFoldDB" id="A0A653DX43"/>
<gene>
    <name evidence="14" type="ORF">CALMAC_LOCUS21212</name>
</gene>
<feature type="transmembrane region" description="Helical" evidence="11">
    <location>
        <begin position="12"/>
        <end position="33"/>
    </location>
</feature>
<evidence type="ECO:0000259" key="12">
    <source>
        <dbReference type="Pfam" id="PF00852"/>
    </source>
</evidence>
<keyword evidence="7" id="KW-0735">Signal-anchor</keyword>
<evidence type="ECO:0000256" key="5">
    <source>
        <dbReference type="ARBA" id="ARBA00022679"/>
    </source>
</evidence>
<dbReference type="GO" id="GO:0032580">
    <property type="term" value="C:Golgi cisterna membrane"/>
    <property type="evidence" value="ECO:0007669"/>
    <property type="project" value="UniProtKB-SubCell"/>
</dbReference>
<evidence type="ECO:0000256" key="4">
    <source>
        <dbReference type="ARBA" id="ARBA00022676"/>
    </source>
</evidence>
<feature type="domain" description="Fucosyltransferase C-terminal" evidence="12">
    <location>
        <begin position="169"/>
        <end position="250"/>
    </location>
</feature>
<accession>A0A653DX43</accession>
<proteinExistence type="inferred from homology"/>
<evidence type="ECO:0000259" key="13">
    <source>
        <dbReference type="Pfam" id="PF17039"/>
    </source>
</evidence>
<dbReference type="Proteomes" id="UP000410492">
    <property type="component" value="Unassembled WGS sequence"/>
</dbReference>
<feature type="domain" description="Fucosyltransferase N-terminal" evidence="13">
    <location>
        <begin position="40"/>
        <end position="141"/>
    </location>
</feature>
<evidence type="ECO:0000256" key="1">
    <source>
        <dbReference type="ARBA" id="ARBA00004447"/>
    </source>
</evidence>
<organism evidence="14 15">
    <name type="scientific">Callosobruchus maculatus</name>
    <name type="common">Southern cowpea weevil</name>
    <name type="synonym">Pulse bruchid</name>
    <dbReference type="NCBI Taxonomy" id="64391"/>
    <lineage>
        <taxon>Eukaryota</taxon>
        <taxon>Metazoa</taxon>
        <taxon>Ecdysozoa</taxon>
        <taxon>Arthropoda</taxon>
        <taxon>Hexapoda</taxon>
        <taxon>Insecta</taxon>
        <taxon>Pterygota</taxon>
        <taxon>Neoptera</taxon>
        <taxon>Endopterygota</taxon>
        <taxon>Coleoptera</taxon>
        <taxon>Polyphaga</taxon>
        <taxon>Cucujiformia</taxon>
        <taxon>Chrysomeloidea</taxon>
        <taxon>Chrysomelidae</taxon>
        <taxon>Bruchinae</taxon>
        <taxon>Bruchini</taxon>
        <taxon>Callosobruchus</taxon>
    </lineage>
</organism>
<keyword evidence="8 11" id="KW-1133">Transmembrane helix</keyword>
<evidence type="ECO:0000313" key="14">
    <source>
        <dbReference type="EMBL" id="VEN64754.1"/>
    </source>
</evidence>
<protein>
    <recommendedName>
        <fullName evidence="11">Fucosyltransferase</fullName>
        <ecNumber evidence="11">2.4.1.-</ecNumber>
    </recommendedName>
</protein>
<evidence type="ECO:0000256" key="6">
    <source>
        <dbReference type="ARBA" id="ARBA00022692"/>
    </source>
</evidence>
<comment type="similarity">
    <text evidence="3 11">Belongs to the glycosyltransferase 10 family.</text>
</comment>
<evidence type="ECO:0000256" key="8">
    <source>
        <dbReference type="ARBA" id="ARBA00022989"/>
    </source>
</evidence>
<dbReference type="Pfam" id="PF00852">
    <property type="entry name" value="Glyco_transf_10"/>
    <property type="match status" value="1"/>
</dbReference>
<dbReference type="InterPro" id="IPR055270">
    <property type="entry name" value="Glyco_tran_10_C"/>
</dbReference>
<dbReference type="GO" id="GO:0046920">
    <property type="term" value="F:alpha-(1-&gt;3)-fucosyltransferase activity"/>
    <property type="evidence" value="ECO:0007669"/>
    <property type="project" value="TreeGrafter"/>
</dbReference>
<dbReference type="Pfam" id="PF17039">
    <property type="entry name" value="Glyco_tran_10_N"/>
    <property type="match status" value="1"/>
</dbReference>
<keyword evidence="6 11" id="KW-0812">Transmembrane</keyword>
<reference evidence="14 15" key="1">
    <citation type="submission" date="2019-01" db="EMBL/GenBank/DDBJ databases">
        <authorList>
            <person name="Sayadi A."/>
        </authorList>
    </citation>
    <scope>NUCLEOTIDE SEQUENCE [LARGE SCALE GENOMIC DNA]</scope>
</reference>
<feature type="non-terminal residue" evidence="14">
    <location>
        <position position="250"/>
    </location>
</feature>
<comment type="pathway">
    <text evidence="2">Protein modification; protein glycosylation.</text>
</comment>
<dbReference type="InterPro" id="IPR001503">
    <property type="entry name" value="Glyco_trans_10"/>
</dbReference>
<dbReference type="EC" id="2.4.1.-" evidence="11"/>